<evidence type="ECO:0000256" key="1">
    <source>
        <dbReference type="ARBA" id="ARBA00000843"/>
    </source>
</evidence>
<dbReference type="GO" id="GO:0006298">
    <property type="term" value="P:mismatch repair"/>
    <property type="evidence" value="ECO:0007669"/>
    <property type="project" value="TreeGrafter"/>
</dbReference>
<sequence length="391" mass="42768">MPRGRPPKTRIVAGPAVPPIDPARRDRLRMRLLHWYDHNRRVLPWRAVPGETADPYAVWLSEIMLQQTTVAAAGPYFRAFLDRWPRVTDLAAAPREEVLARWAGLGYYARARNLHACAQAVADHHGGRFPDTEAGLLDLPGVGPYTAAAVAAIAFDRPTVPVDGNVERVTARLYAVTTPLPDAKPELRARAAQFAHDYRPGDFAQAMMDLGATLCTPRRPACHRCPWTGECAAEAREIADDLPARLPKGERPVRHAVAFVALAPGDALRIRTRPEGGLLGAMTEVPATPWREGDPWDEAEALTHAPLGPTGWRMLPGTVVHVFTHFRLEARVMLRRMTRAEAAALDAAEAGEAGDPRWCKPEHLGVAGLPSVMAKLVEHAGVGNRQQGLPF</sequence>
<dbReference type="CDD" id="cd00056">
    <property type="entry name" value="ENDO3c"/>
    <property type="match status" value="1"/>
</dbReference>
<comment type="catalytic activity">
    <reaction evidence="1 14">
        <text>Hydrolyzes free adenine bases from 7,8-dihydro-8-oxoguanine:adenine mismatched double-stranded DNA, leaving an apurinic site.</text>
        <dbReference type="EC" id="3.2.2.31"/>
    </reaction>
</comment>
<dbReference type="GO" id="GO:0051539">
    <property type="term" value="F:4 iron, 4 sulfur cluster binding"/>
    <property type="evidence" value="ECO:0007669"/>
    <property type="project" value="UniProtKB-UniRule"/>
</dbReference>
<dbReference type="Pfam" id="PF00633">
    <property type="entry name" value="HHH"/>
    <property type="match status" value="1"/>
</dbReference>
<evidence type="ECO:0000256" key="10">
    <source>
        <dbReference type="ARBA" id="ARBA00023004"/>
    </source>
</evidence>
<dbReference type="EC" id="3.2.2.31" evidence="4 14"/>
<evidence type="ECO:0000256" key="6">
    <source>
        <dbReference type="ARBA" id="ARBA00022485"/>
    </source>
</evidence>
<dbReference type="InterPro" id="IPR003651">
    <property type="entry name" value="Endonuclease3_FeS-loop_motif"/>
</dbReference>
<dbReference type="PANTHER" id="PTHR42944:SF1">
    <property type="entry name" value="ADENINE DNA GLYCOSYLASE"/>
    <property type="match status" value="1"/>
</dbReference>
<dbReference type="InterPro" id="IPR044298">
    <property type="entry name" value="MIG/MutY"/>
</dbReference>
<dbReference type="InterPro" id="IPR015797">
    <property type="entry name" value="NUDIX_hydrolase-like_dom_sf"/>
</dbReference>
<comment type="similarity">
    <text evidence="3 14">Belongs to the Nth/MutY family.</text>
</comment>
<gene>
    <name evidence="16" type="ORF">AUP44_18880</name>
</gene>
<dbReference type="EMBL" id="LPZR01000004">
    <property type="protein sequence ID" value="KYO57753.1"/>
    <property type="molecule type" value="Genomic_DNA"/>
</dbReference>
<comment type="function">
    <text evidence="2">Adenine glycosylase active on G-A mispairs. MutY also corrects error-prone DNA synthesis past GO lesions which are due to the oxidatively damaged form of guanine: 7,8-dihydro-8-oxoguanine (8-oxo-dGTP).</text>
</comment>
<comment type="cofactor">
    <cofactor evidence="14">
        <name>[4Fe-4S] cluster</name>
        <dbReference type="ChEBI" id="CHEBI:49883"/>
    </cofactor>
    <text evidence="14">Binds 1 [4Fe-4S] cluster.</text>
</comment>
<evidence type="ECO:0000256" key="3">
    <source>
        <dbReference type="ARBA" id="ARBA00008343"/>
    </source>
</evidence>
<protein>
    <recommendedName>
        <fullName evidence="5 14">Adenine DNA glycosylase</fullName>
        <ecNumber evidence="4 14">3.2.2.31</ecNumber>
    </recommendedName>
</protein>
<dbReference type="InterPro" id="IPR003265">
    <property type="entry name" value="HhH-GPD_domain"/>
</dbReference>
<dbReference type="GO" id="GO:0034039">
    <property type="term" value="F:8-oxo-7,8-dihydroguanine DNA N-glycosylase activity"/>
    <property type="evidence" value="ECO:0007669"/>
    <property type="project" value="TreeGrafter"/>
</dbReference>
<evidence type="ECO:0000256" key="2">
    <source>
        <dbReference type="ARBA" id="ARBA00002933"/>
    </source>
</evidence>
<dbReference type="Gene3D" id="1.10.1670.10">
    <property type="entry name" value="Helix-hairpin-Helix base-excision DNA repair enzymes (C-terminal)"/>
    <property type="match status" value="1"/>
</dbReference>
<keyword evidence="6" id="KW-0004">4Fe-4S</keyword>
<evidence type="ECO:0000256" key="4">
    <source>
        <dbReference type="ARBA" id="ARBA00012045"/>
    </source>
</evidence>
<dbReference type="InterPro" id="IPR000445">
    <property type="entry name" value="HhH_motif"/>
</dbReference>
<keyword evidence="13 14" id="KW-0326">Glycosidase</keyword>
<dbReference type="GO" id="GO:0000701">
    <property type="term" value="F:purine-specific mismatch base pair DNA N-glycosylase activity"/>
    <property type="evidence" value="ECO:0007669"/>
    <property type="project" value="UniProtKB-EC"/>
</dbReference>
<evidence type="ECO:0000256" key="12">
    <source>
        <dbReference type="ARBA" id="ARBA00023204"/>
    </source>
</evidence>
<dbReference type="Pfam" id="PF14815">
    <property type="entry name" value="NUDIX_4"/>
    <property type="match status" value="1"/>
</dbReference>
<evidence type="ECO:0000259" key="15">
    <source>
        <dbReference type="SMART" id="SM00478"/>
    </source>
</evidence>
<evidence type="ECO:0000256" key="13">
    <source>
        <dbReference type="ARBA" id="ARBA00023295"/>
    </source>
</evidence>
<keyword evidence="11" id="KW-0411">Iron-sulfur</keyword>
<dbReference type="AlphaFoldDB" id="A0A161R8N8"/>
<dbReference type="SUPFAM" id="SSF55811">
    <property type="entry name" value="Nudix"/>
    <property type="match status" value="1"/>
</dbReference>
<dbReference type="RefSeq" id="WP_062761217.1">
    <property type="nucleotide sequence ID" value="NZ_CP121045.1"/>
</dbReference>
<dbReference type="GO" id="GO:0035485">
    <property type="term" value="F:adenine/guanine mispair binding"/>
    <property type="evidence" value="ECO:0007669"/>
    <property type="project" value="TreeGrafter"/>
</dbReference>
<dbReference type="Pfam" id="PF00730">
    <property type="entry name" value="HhH-GPD"/>
    <property type="match status" value="1"/>
</dbReference>
<feature type="domain" description="HhH-GPD" evidence="15">
    <location>
        <begin position="64"/>
        <end position="213"/>
    </location>
</feature>
<evidence type="ECO:0000256" key="7">
    <source>
        <dbReference type="ARBA" id="ARBA00022723"/>
    </source>
</evidence>
<keyword evidence="12" id="KW-0234">DNA repair</keyword>
<evidence type="ECO:0000256" key="14">
    <source>
        <dbReference type="RuleBase" id="RU365096"/>
    </source>
</evidence>
<dbReference type="InterPro" id="IPR004035">
    <property type="entry name" value="Endouclease-III_FeS-bd_BS"/>
</dbReference>
<dbReference type="PANTHER" id="PTHR42944">
    <property type="entry name" value="ADENINE DNA GLYCOSYLASE"/>
    <property type="match status" value="1"/>
</dbReference>
<dbReference type="OrthoDB" id="9802365at2"/>
<organism evidence="16 17">
    <name type="scientific">Tistrella mobilis</name>
    <dbReference type="NCBI Taxonomy" id="171437"/>
    <lineage>
        <taxon>Bacteria</taxon>
        <taxon>Pseudomonadati</taxon>
        <taxon>Pseudomonadota</taxon>
        <taxon>Alphaproteobacteria</taxon>
        <taxon>Geminicoccales</taxon>
        <taxon>Geminicoccaceae</taxon>
        <taxon>Tistrella</taxon>
    </lineage>
</organism>
<keyword evidence="9" id="KW-0378">Hydrolase</keyword>
<dbReference type="SUPFAM" id="SSF48150">
    <property type="entry name" value="DNA-glycosylase"/>
    <property type="match status" value="1"/>
</dbReference>
<dbReference type="InterPro" id="IPR029119">
    <property type="entry name" value="MutY_C"/>
</dbReference>
<dbReference type="PROSITE" id="PS00764">
    <property type="entry name" value="ENDONUCLEASE_III_1"/>
    <property type="match status" value="1"/>
</dbReference>
<dbReference type="PROSITE" id="PS01155">
    <property type="entry name" value="ENDONUCLEASE_III_2"/>
    <property type="match status" value="1"/>
</dbReference>
<keyword evidence="10 14" id="KW-0408">Iron</keyword>
<dbReference type="FunFam" id="1.10.340.30:FF:000002">
    <property type="entry name" value="Adenine DNA glycosylase"/>
    <property type="match status" value="1"/>
</dbReference>
<evidence type="ECO:0000256" key="8">
    <source>
        <dbReference type="ARBA" id="ARBA00022763"/>
    </source>
</evidence>
<evidence type="ECO:0000256" key="5">
    <source>
        <dbReference type="ARBA" id="ARBA00022023"/>
    </source>
</evidence>
<evidence type="ECO:0000313" key="16">
    <source>
        <dbReference type="EMBL" id="KYO57753.1"/>
    </source>
</evidence>
<dbReference type="Pfam" id="PF10576">
    <property type="entry name" value="EndIII_4Fe-2S"/>
    <property type="match status" value="1"/>
</dbReference>
<name>A0A161R8N8_9PROT</name>
<comment type="caution">
    <text evidence="16">The sequence shown here is derived from an EMBL/GenBank/DDBJ whole genome shotgun (WGS) entry which is preliminary data.</text>
</comment>
<dbReference type="SMART" id="SM00478">
    <property type="entry name" value="ENDO3c"/>
    <property type="match status" value="1"/>
</dbReference>
<reference evidence="16 17" key="1">
    <citation type="submission" date="2015-12" db="EMBL/GenBank/DDBJ databases">
        <title>Genome sequence of Tistrella mobilis MCCC 1A02139.</title>
        <authorList>
            <person name="Lu L."/>
            <person name="Lai Q."/>
            <person name="Shao Z."/>
            <person name="Qian P."/>
        </authorList>
    </citation>
    <scope>NUCLEOTIDE SEQUENCE [LARGE SCALE GENOMIC DNA]</scope>
    <source>
        <strain evidence="16 17">MCCC 1A02139</strain>
    </source>
</reference>
<evidence type="ECO:0000313" key="17">
    <source>
        <dbReference type="Proteomes" id="UP000075787"/>
    </source>
</evidence>
<keyword evidence="7" id="KW-0479">Metal-binding</keyword>
<dbReference type="Gene3D" id="1.10.340.30">
    <property type="entry name" value="Hypothetical protein, domain 2"/>
    <property type="match status" value="1"/>
</dbReference>
<dbReference type="InterPro" id="IPR011257">
    <property type="entry name" value="DNA_glycosylase"/>
</dbReference>
<evidence type="ECO:0000256" key="9">
    <source>
        <dbReference type="ARBA" id="ARBA00022801"/>
    </source>
</evidence>
<dbReference type="GO" id="GO:0032357">
    <property type="term" value="F:oxidized purine DNA binding"/>
    <property type="evidence" value="ECO:0007669"/>
    <property type="project" value="TreeGrafter"/>
</dbReference>
<evidence type="ECO:0000256" key="11">
    <source>
        <dbReference type="ARBA" id="ARBA00023014"/>
    </source>
</evidence>
<accession>A0A161R8N8</accession>
<dbReference type="CDD" id="cd03431">
    <property type="entry name" value="NUDIX_DNA_Glycosylase_C-MutY"/>
    <property type="match status" value="1"/>
</dbReference>
<dbReference type="InterPro" id="IPR023170">
    <property type="entry name" value="HhH_base_excis_C"/>
</dbReference>
<dbReference type="GeneID" id="97243549"/>
<proteinExistence type="inferred from homology"/>
<keyword evidence="8 14" id="KW-0227">DNA damage</keyword>
<dbReference type="GO" id="GO:0006284">
    <property type="term" value="P:base-excision repair"/>
    <property type="evidence" value="ECO:0007669"/>
    <property type="project" value="UniProtKB-UniRule"/>
</dbReference>
<dbReference type="GO" id="GO:0046872">
    <property type="term" value="F:metal ion binding"/>
    <property type="evidence" value="ECO:0007669"/>
    <property type="project" value="UniProtKB-UniRule"/>
</dbReference>
<dbReference type="Proteomes" id="UP000075787">
    <property type="component" value="Unassembled WGS sequence"/>
</dbReference>
<dbReference type="InterPro" id="IPR004036">
    <property type="entry name" value="Endonuclease-III-like_CS2"/>
</dbReference>
<dbReference type="Gene3D" id="3.90.79.10">
    <property type="entry name" value="Nucleoside Triphosphate Pyrophosphohydrolase"/>
    <property type="match status" value="1"/>
</dbReference>